<dbReference type="Proteomes" id="UP000321776">
    <property type="component" value="Unassembled WGS sequence"/>
</dbReference>
<comment type="caution">
    <text evidence="3">The sequence shown here is derived from an EMBL/GenBank/DDBJ whole genome shotgun (WGS) entry which is preliminary data.</text>
</comment>
<protein>
    <submittedName>
        <fullName evidence="3">Uncharacterized protein</fullName>
    </submittedName>
</protein>
<sequence length="173" mass="18769">MSLDRRLPSFSRLSSGLSLRLSVHFAQSGRNAALAATAALLFATAANAAQTAPVHQAEPADVCPALSHIVSSADFKKLRDEPAAKLPGVDQIDDCRASTHSYDCRWRAHWEADGFVNDPLEEIGADIAACFPNVVHDLNTPTRQHFIVTTADRRVSVTASVQGQNELRLRIAR</sequence>
<dbReference type="EMBL" id="VOQS01000001">
    <property type="protein sequence ID" value="TXC88396.1"/>
    <property type="molecule type" value="Genomic_DNA"/>
</dbReference>
<dbReference type="EMBL" id="JAZHGA010000034">
    <property type="protein sequence ID" value="MEM5344470.1"/>
    <property type="molecule type" value="Genomic_DNA"/>
</dbReference>
<feature type="chain" id="PRO_5023037113" evidence="1">
    <location>
        <begin position="49"/>
        <end position="173"/>
    </location>
</feature>
<keyword evidence="1" id="KW-0732">Signal</keyword>
<feature type="signal peptide" evidence="1">
    <location>
        <begin position="1"/>
        <end position="48"/>
    </location>
</feature>
<reference evidence="3" key="2">
    <citation type="submission" date="2019-08" db="EMBL/GenBank/DDBJ databases">
        <authorList>
            <person name="Im W.-T."/>
        </authorList>
    </citation>
    <scope>NUCLEOTIDE SEQUENCE</scope>
    <source>
        <strain evidence="3">NF 2-5-3</strain>
    </source>
</reference>
<evidence type="ECO:0000313" key="2">
    <source>
        <dbReference type="EMBL" id="MEM5344470.1"/>
    </source>
</evidence>
<dbReference type="RefSeq" id="WP_147234292.1">
    <property type="nucleotide sequence ID" value="NZ_JAZHFZ010000035.1"/>
</dbReference>
<gene>
    <name evidence="3" type="ORF">FRZ40_12825</name>
    <name evidence="2" type="ORF">V4C56_33210</name>
</gene>
<proteinExistence type="predicted"/>
<evidence type="ECO:0000256" key="1">
    <source>
        <dbReference type="SAM" id="SignalP"/>
    </source>
</evidence>
<evidence type="ECO:0000313" key="5">
    <source>
        <dbReference type="Proteomes" id="UP001481677"/>
    </source>
</evidence>
<name>A0A5C6VUU1_9BURK</name>
<dbReference type="AlphaFoldDB" id="A0A5C6VUU1"/>
<reference evidence="2 5" key="3">
    <citation type="submission" date="2024-01" db="EMBL/GenBank/DDBJ databases">
        <title>The diversity of rhizobia nodulating Mimosa spp. in eleven states of Brazil covering several biomes is determined by host plant, location, and edaphic factors.</title>
        <authorList>
            <person name="Rouws L."/>
            <person name="Barauna A."/>
            <person name="Beukes C."/>
            <person name="De Faria S.M."/>
            <person name="Gross E."/>
            <person name="Dos Reis Junior F.B."/>
            <person name="Simon M."/>
            <person name="Maluk M."/>
            <person name="Odee D.W."/>
            <person name="Kenicer G."/>
            <person name="Young J.P.W."/>
            <person name="Reis V.M."/>
            <person name="Zilli J."/>
            <person name="James E.K."/>
        </authorList>
    </citation>
    <scope>NUCLEOTIDE SEQUENCE [LARGE SCALE GENOMIC DNA]</scope>
    <source>
        <strain evidence="2 5">JPY530</strain>
    </source>
</reference>
<dbReference type="Proteomes" id="UP001481677">
    <property type="component" value="Unassembled WGS sequence"/>
</dbReference>
<organism evidence="3 4">
    <name type="scientific">Paraburkholderia azotifigens</name>
    <dbReference type="NCBI Taxonomy" id="2057004"/>
    <lineage>
        <taxon>Bacteria</taxon>
        <taxon>Pseudomonadati</taxon>
        <taxon>Pseudomonadota</taxon>
        <taxon>Betaproteobacteria</taxon>
        <taxon>Burkholderiales</taxon>
        <taxon>Burkholderiaceae</taxon>
        <taxon>Paraburkholderia</taxon>
    </lineage>
</organism>
<evidence type="ECO:0000313" key="4">
    <source>
        <dbReference type="Proteomes" id="UP000321776"/>
    </source>
</evidence>
<keyword evidence="5" id="KW-1185">Reference proteome</keyword>
<accession>A0A5C6VUU1</accession>
<reference evidence="3 4" key="1">
    <citation type="journal article" date="2018" name="Int. J. Syst. Evol. Microbiol.">
        <title>Paraburkholderia azotifigens sp. nov., a nitrogen-fixing bacterium isolated from paddy soil.</title>
        <authorList>
            <person name="Choi G.M."/>
            <person name="Im W.T."/>
        </authorList>
    </citation>
    <scope>NUCLEOTIDE SEQUENCE [LARGE SCALE GENOMIC DNA]</scope>
    <source>
        <strain evidence="3 4">NF 2-5-3</strain>
    </source>
</reference>
<evidence type="ECO:0000313" key="3">
    <source>
        <dbReference type="EMBL" id="TXC88396.1"/>
    </source>
</evidence>